<comment type="caution">
    <text evidence="1">The sequence shown here is derived from an EMBL/GenBank/DDBJ whole genome shotgun (WGS) entry which is preliminary data.</text>
</comment>
<dbReference type="EMBL" id="JUIV01000002">
    <property type="protein sequence ID" value="RYJ40312.1"/>
    <property type="molecule type" value="Genomic_DNA"/>
</dbReference>
<proteinExistence type="predicted"/>
<dbReference type="Proteomes" id="UP000290433">
    <property type="component" value="Unassembled WGS sequence"/>
</dbReference>
<gene>
    <name evidence="1" type="ORF">NU08_1068</name>
</gene>
<evidence type="ECO:0000313" key="1">
    <source>
        <dbReference type="EMBL" id="RYJ40312.1"/>
    </source>
</evidence>
<reference evidence="1 2" key="1">
    <citation type="submission" date="2014-12" db="EMBL/GenBank/DDBJ databases">
        <title>Genome sequence of Flavobacterium anhuiense RCM74.</title>
        <authorList>
            <person name="Kim J.F."/>
            <person name="Song J.Y."/>
            <person name="Kwak M.-J."/>
            <person name="Lee S.-W."/>
        </authorList>
    </citation>
    <scope>NUCLEOTIDE SEQUENCE [LARGE SCALE GENOMIC DNA]</scope>
    <source>
        <strain evidence="1 2">RCM74</strain>
    </source>
</reference>
<accession>A0A444W3N1</accession>
<sequence length="43" mass="4945">MNKVAHNSATRQYQDLGILSKYLDLGMAKFVLKQILPNIYFSN</sequence>
<organism evidence="1 2">
    <name type="scientific">Flavobacterium anhuiense</name>
    <dbReference type="NCBI Taxonomy" id="459526"/>
    <lineage>
        <taxon>Bacteria</taxon>
        <taxon>Pseudomonadati</taxon>
        <taxon>Bacteroidota</taxon>
        <taxon>Flavobacteriia</taxon>
        <taxon>Flavobacteriales</taxon>
        <taxon>Flavobacteriaceae</taxon>
        <taxon>Flavobacterium</taxon>
    </lineage>
</organism>
<name>A0A444W3N1_9FLAO</name>
<dbReference type="AlphaFoldDB" id="A0A444W3N1"/>
<protein>
    <submittedName>
        <fullName evidence="1">Uncharacterized protein</fullName>
    </submittedName>
</protein>
<evidence type="ECO:0000313" key="2">
    <source>
        <dbReference type="Proteomes" id="UP000290433"/>
    </source>
</evidence>